<protein>
    <submittedName>
        <fullName evidence="2">Transmembrane 9 superfamily member 7</fullName>
    </submittedName>
</protein>
<dbReference type="AlphaFoldDB" id="A0A2U1KH33"/>
<gene>
    <name evidence="2" type="ORF">CTI12_AA603470</name>
</gene>
<keyword evidence="2" id="KW-0472">Membrane</keyword>
<proteinExistence type="predicted"/>
<feature type="compositionally biased region" description="Basic and acidic residues" evidence="1">
    <location>
        <begin position="82"/>
        <end position="107"/>
    </location>
</feature>
<dbReference type="EMBL" id="PKPP01018828">
    <property type="protein sequence ID" value="PWA36085.1"/>
    <property type="molecule type" value="Genomic_DNA"/>
</dbReference>
<accession>A0A2U1KH33</accession>
<sequence length="107" mass="12616">MADGWKPRDLMVIYKHGFNRSMRRNGSQSTTYEHGYRVGFKGNFAGSKEEKYFINNNLSFSVMYHKDLETVATGNSKNSRTNWKDSFENPVNKEDRRDNDKLRRQNV</sequence>
<evidence type="ECO:0000313" key="3">
    <source>
        <dbReference type="Proteomes" id="UP000245207"/>
    </source>
</evidence>
<evidence type="ECO:0000256" key="1">
    <source>
        <dbReference type="SAM" id="MobiDB-lite"/>
    </source>
</evidence>
<name>A0A2U1KH33_ARTAN</name>
<keyword evidence="3" id="KW-1185">Reference proteome</keyword>
<organism evidence="2 3">
    <name type="scientific">Artemisia annua</name>
    <name type="common">Sweet wormwood</name>
    <dbReference type="NCBI Taxonomy" id="35608"/>
    <lineage>
        <taxon>Eukaryota</taxon>
        <taxon>Viridiplantae</taxon>
        <taxon>Streptophyta</taxon>
        <taxon>Embryophyta</taxon>
        <taxon>Tracheophyta</taxon>
        <taxon>Spermatophyta</taxon>
        <taxon>Magnoliopsida</taxon>
        <taxon>eudicotyledons</taxon>
        <taxon>Gunneridae</taxon>
        <taxon>Pentapetalae</taxon>
        <taxon>asterids</taxon>
        <taxon>campanulids</taxon>
        <taxon>Asterales</taxon>
        <taxon>Asteraceae</taxon>
        <taxon>Asteroideae</taxon>
        <taxon>Anthemideae</taxon>
        <taxon>Artemisiinae</taxon>
        <taxon>Artemisia</taxon>
    </lineage>
</organism>
<keyword evidence="2" id="KW-0812">Transmembrane</keyword>
<evidence type="ECO:0000313" key="2">
    <source>
        <dbReference type="EMBL" id="PWA36085.1"/>
    </source>
</evidence>
<dbReference type="OrthoDB" id="1666796at2759"/>
<comment type="caution">
    <text evidence="2">The sequence shown here is derived from an EMBL/GenBank/DDBJ whole genome shotgun (WGS) entry which is preliminary data.</text>
</comment>
<dbReference type="STRING" id="35608.A0A2U1KH33"/>
<reference evidence="2 3" key="1">
    <citation type="journal article" date="2018" name="Mol. Plant">
        <title>The genome of Artemisia annua provides insight into the evolution of Asteraceae family and artemisinin biosynthesis.</title>
        <authorList>
            <person name="Shen Q."/>
            <person name="Zhang L."/>
            <person name="Liao Z."/>
            <person name="Wang S."/>
            <person name="Yan T."/>
            <person name="Shi P."/>
            <person name="Liu M."/>
            <person name="Fu X."/>
            <person name="Pan Q."/>
            <person name="Wang Y."/>
            <person name="Lv Z."/>
            <person name="Lu X."/>
            <person name="Zhang F."/>
            <person name="Jiang W."/>
            <person name="Ma Y."/>
            <person name="Chen M."/>
            <person name="Hao X."/>
            <person name="Li L."/>
            <person name="Tang Y."/>
            <person name="Lv G."/>
            <person name="Zhou Y."/>
            <person name="Sun X."/>
            <person name="Brodelius P.E."/>
            <person name="Rose J.K.C."/>
            <person name="Tang K."/>
        </authorList>
    </citation>
    <scope>NUCLEOTIDE SEQUENCE [LARGE SCALE GENOMIC DNA]</scope>
    <source>
        <strain evidence="3">cv. Huhao1</strain>
        <tissue evidence="2">Leaf</tissue>
    </source>
</reference>
<dbReference type="Proteomes" id="UP000245207">
    <property type="component" value="Unassembled WGS sequence"/>
</dbReference>
<feature type="region of interest" description="Disordered" evidence="1">
    <location>
        <begin position="73"/>
        <end position="107"/>
    </location>
</feature>